<evidence type="ECO:0000259" key="2">
    <source>
        <dbReference type="PROSITE" id="PS50838"/>
    </source>
</evidence>
<organism evidence="3 4">
    <name type="scientific">Umbra pygmaea</name>
    <name type="common">Eastern mudminnow</name>
    <dbReference type="NCBI Taxonomy" id="75934"/>
    <lineage>
        <taxon>Eukaryota</taxon>
        <taxon>Metazoa</taxon>
        <taxon>Chordata</taxon>
        <taxon>Craniata</taxon>
        <taxon>Vertebrata</taxon>
        <taxon>Euteleostomi</taxon>
        <taxon>Actinopterygii</taxon>
        <taxon>Neopterygii</taxon>
        <taxon>Teleostei</taxon>
        <taxon>Protacanthopterygii</taxon>
        <taxon>Esociformes</taxon>
        <taxon>Umbridae</taxon>
        <taxon>Umbra</taxon>
    </lineage>
</organism>
<evidence type="ECO:0000256" key="1">
    <source>
        <dbReference type="SAM" id="MobiDB-lite"/>
    </source>
</evidence>
<dbReference type="Proteomes" id="UP001557470">
    <property type="component" value="Unassembled WGS sequence"/>
</dbReference>
<dbReference type="AlphaFoldDB" id="A0ABD0XXN7"/>
<dbReference type="Gene3D" id="1.10.10.1210">
    <property type="entry name" value="MAGE homology domain, winged helix WH2 motif"/>
    <property type="match status" value="1"/>
</dbReference>
<reference evidence="3 4" key="1">
    <citation type="submission" date="2024-06" db="EMBL/GenBank/DDBJ databases">
        <authorList>
            <person name="Pan Q."/>
            <person name="Wen M."/>
            <person name="Jouanno E."/>
            <person name="Zahm M."/>
            <person name="Klopp C."/>
            <person name="Cabau C."/>
            <person name="Louis A."/>
            <person name="Berthelot C."/>
            <person name="Parey E."/>
            <person name="Roest Crollius H."/>
            <person name="Montfort J."/>
            <person name="Robinson-Rechavi M."/>
            <person name="Bouchez O."/>
            <person name="Lampietro C."/>
            <person name="Lopez Roques C."/>
            <person name="Donnadieu C."/>
            <person name="Postlethwait J."/>
            <person name="Bobe J."/>
            <person name="Verreycken H."/>
            <person name="Guiguen Y."/>
        </authorList>
    </citation>
    <scope>NUCLEOTIDE SEQUENCE [LARGE SCALE GENOMIC DNA]</scope>
    <source>
        <strain evidence="3">Up_M1</strain>
        <tissue evidence="3">Testis</tissue>
    </source>
</reference>
<protein>
    <recommendedName>
        <fullName evidence="2">MAGE domain-containing protein</fullName>
    </recommendedName>
</protein>
<name>A0ABD0XXN7_UMBPY</name>
<accession>A0ABD0XXN7</accession>
<keyword evidence="4" id="KW-1185">Reference proteome</keyword>
<dbReference type="FunFam" id="1.10.10.1210:FF:000001">
    <property type="entry name" value="melanoma-associated antigen D1"/>
    <property type="match status" value="1"/>
</dbReference>
<dbReference type="Gene3D" id="1.10.10.1200">
    <property type="entry name" value="MAGE homology domain, winged helix WH1 motif"/>
    <property type="match status" value="1"/>
</dbReference>
<dbReference type="InterPro" id="IPR037445">
    <property type="entry name" value="MAGE"/>
</dbReference>
<feature type="domain" description="MAGE" evidence="2">
    <location>
        <begin position="54"/>
        <end position="253"/>
    </location>
</feature>
<dbReference type="InterPro" id="IPR041899">
    <property type="entry name" value="MAGE_WH2"/>
</dbReference>
<gene>
    <name evidence="3" type="ORF">UPYG_G00000950</name>
</gene>
<evidence type="ECO:0000313" key="4">
    <source>
        <dbReference type="Proteomes" id="UP001557470"/>
    </source>
</evidence>
<feature type="compositionally biased region" description="Polar residues" evidence="1">
    <location>
        <begin position="243"/>
        <end position="269"/>
    </location>
</feature>
<proteinExistence type="predicted"/>
<dbReference type="InterPro" id="IPR041898">
    <property type="entry name" value="MAGE_WH1"/>
</dbReference>
<evidence type="ECO:0000313" key="3">
    <source>
        <dbReference type="EMBL" id="KAL1020505.1"/>
    </source>
</evidence>
<feature type="region of interest" description="Disordered" evidence="1">
    <location>
        <begin position="1"/>
        <end position="22"/>
    </location>
</feature>
<dbReference type="PANTHER" id="PTHR11736:SF14">
    <property type="entry name" value="NSE3 HOMOLOG, SMC5-SMC6 COMPLEX COMPONENT"/>
    <property type="match status" value="1"/>
</dbReference>
<dbReference type="InterPro" id="IPR002190">
    <property type="entry name" value="MHD_dom"/>
</dbReference>
<dbReference type="SMART" id="SM01373">
    <property type="entry name" value="MAGE"/>
    <property type="match status" value="1"/>
</dbReference>
<comment type="caution">
    <text evidence="3">The sequence shown here is derived from an EMBL/GenBank/DDBJ whole genome shotgun (WGS) entry which is preliminary data.</text>
</comment>
<feature type="region of interest" description="Disordered" evidence="1">
    <location>
        <begin position="242"/>
        <end position="269"/>
    </location>
</feature>
<dbReference type="PANTHER" id="PTHR11736">
    <property type="entry name" value="MELANOMA-ASSOCIATED ANTIGEN MAGE ANTIGEN"/>
    <property type="match status" value="1"/>
</dbReference>
<dbReference type="EMBL" id="JAGEUA010000001">
    <property type="protein sequence ID" value="KAL1020505.1"/>
    <property type="molecule type" value="Genomic_DNA"/>
</dbReference>
<dbReference type="PROSITE" id="PS50838">
    <property type="entry name" value="MAGE"/>
    <property type="match status" value="1"/>
</dbReference>
<sequence length="269" mass="30751">MSQRKRPHNAPSSQSKGARNSMVLLADEDDDVSYTQPSTSQVQKGLDRLTPAQVDLKTAEVVQFIFVKDQKKIPIRRADIVKHVVKEYRNIYPEILKRTSRTFETVFGLSLKEIDSKNHVYILVNKLDPPDGELLSMTPSNPKTGLLFVILGIIFMKGGVVKESMVWNTLKKLRVDPGEKHVDFGDVKKVVIEEFVKQRYLEHVRVPHTEPLEFEFRWGQRADIEVSKVKLLEFMGQLHDQDPQSWSQQYREATTPQASTAPSGPVSQR</sequence>
<dbReference type="Pfam" id="PF01454">
    <property type="entry name" value="MAGE"/>
    <property type="match status" value="1"/>
</dbReference>